<dbReference type="EMBL" id="PFQK01000093">
    <property type="protein sequence ID" value="PJC81288.1"/>
    <property type="molecule type" value="Genomic_DNA"/>
</dbReference>
<keyword evidence="1" id="KW-0812">Transmembrane</keyword>
<dbReference type="Proteomes" id="UP000229370">
    <property type="component" value="Unassembled WGS sequence"/>
</dbReference>
<dbReference type="Pfam" id="PF07963">
    <property type="entry name" value="N_methyl"/>
    <property type="match status" value="1"/>
</dbReference>
<sequence length="151" mass="17387">MTKNISKSFSLIEVLVFISILSILFVAAASTTIFALRNMKINEHKILATYYGEELLGWLTGEKENDWNSFLLQSDTFPLYKVYCFKETPISDWGSNNSCLADDWLSAIYKRELYLSKNDDSSQVNVRIVVSWTELEVNYSVPLSTVFTIWE</sequence>
<gene>
    <name evidence="2" type="ORF">CO007_05435</name>
</gene>
<dbReference type="InterPro" id="IPR012902">
    <property type="entry name" value="N_methyl_site"/>
</dbReference>
<evidence type="ECO:0000313" key="2">
    <source>
        <dbReference type="EMBL" id="PJC81288.1"/>
    </source>
</evidence>
<evidence type="ECO:0008006" key="4">
    <source>
        <dbReference type="Google" id="ProtNLM"/>
    </source>
</evidence>
<proteinExistence type="predicted"/>
<evidence type="ECO:0000256" key="1">
    <source>
        <dbReference type="SAM" id="Phobius"/>
    </source>
</evidence>
<evidence type="ECO:0000313" key="3">
    <source>
        <dbReference type="Proteomes" id="UP000229370"/>
    </source>
</evidence>
<organism evidence="2 3">
    <name type="scientific">Candidatus Roizmanbacteria bacterium CG_4_8_14_3_um_filter_36_10</name>
    <dbReference type="NCBI Taxonomy" id="1974834"/>
    <lineage>
        <taxon>Bacteria</taxon>
        <taxon>Candidatus Roizmaniibacteriota</taxon>
    </lineage>
</organism>
<keyword evidence="1" id="KW-1133">Transmembrane helix</keyword>
<protein>
    <recommendedName>
        <fullName evidence="4">Type II secretion system protein GspI C-terminal domain-containing protein</fullName>
    </recommendedName>
</protein>
<keyword evidence="1" id="KW-0472">Membrane</keyword>
<dbReference type="AlphaFoldDB" id="A0A2M8GL60"/>
<comment type="caution">
    <text evidence="2">The sequence shown here is derived from an EMBL/GenBank/DDBJ whole genome shotgun (WGS) entry which is preliminary data.</text>
</comment>
<feature type="transmembrane region" description="Helical" evidence="1">
    <location>
        <begin position="12"/>
        <end position="36"/>
    </location>
</feature>
<accession>A0A2M8GL60</accession>
<name>A0A2M8GL60_9BACT</name>
<reference evidence="3" key="1">
    <citation type="submission" date="2017-09" db="EMBL/GenBank/DDBJ databases">
        <title>Depth-based differentiation of microbial function through sediment-hosted aquifers and enrichment of novel symbionts in the deep terrestrial subsurface.</title>
        <authorList>
            <person name="Probst A.J."/>
            <person name="Ladd B."/>
            <person name="Jarett J.K."/>
            <person name="Geller-Mcgrath D.E."/>
            <person name="Sieber C.M.K."/>
            <person name="Emerson J.B."/>
            <person name="Anantharaman K."/>
            <person name="Thomas B.C."/>
            <person name="Malmstrom R."/>
            <person name="Stieglmeier M."/>
            <person name="Klingl A."/>
            <person name="Woyke T."/>
            <person name="Ryan C.M."/>
            <person name="Banfield J.F."/>
        </authorList>
    </citation>
    <scope>NUCLEOTIDE SEQUENCE [LARGE SCALE GENOMIC DNA]</scope>
</reference>